<feature type="chain" id="PRO_5014717473" evidence="1">
    <location>
        <begin position="25"/>
        <end position="116"/>
    </location>
</feature>
<dbReference type="EMBL" id="NMQE01000552">
    <property type="protein sequence ID" value="PMB19987.1"/>
    <property type="molecule type" value="Genomic_DNA"/>
</dbReference>
<proteinExistence type="predicted"/>
<dbReference type="RefSeq" id="WP_102182514.1">
    <property type="nucleotide sequence ID" value="NZ_NMQE01000552.1"/>
</dbReference>
<gene>
    <name evidence="2" type="ORF">CEN46_17350</name>
</gene>
<keyword evidence="1" id="KW-0732">Signal</keyword>
<protein>
    <submittedName>
        <fullName evidence="2">Filamentous hemagglutinin</fullName>
    </submittedName>
</protein>
<comment type="caution">
    <text evidence="2">The sequence shown here is derived from an EMBL/GenBank/DDBJ whole genome shotgun (WGS) entry which is preliminary data.</text>
</comment>
<accession>A0A2N6LBH9</accession>
<organism evidence="2 3">
    <name type="scientific">Fischerella thermalis CCMEE 5318</name>
    <dbReference type="NCBI Taxonomy" id="2019666"/>
    <lineage>
        <taxon>Bacteria</taxon>
        <taxon>Bacillati</taxon>
        <taxon>Cyanobacteriota</taxon>
        <taxon>Cyanophyceae</taxon>
        <taxon>Nostocales</taxon>
        <taxon>Hapalosiphonaceae</taxon>
        <taxon>Fischerella</taxon>
    </lineage>
</organism>
<name>A0A2N6LBH9_9CYAN</name>
<evidence type="ECO:0000313" key="2">
    <source>
        <dbReference type="EMBL" id="PMB19987.1"/>
    </source>
</evidence>
<dbReference type="Proteomes" id="UP000235081">
    <property type="component" value="Unassembled WGS sequence"/>
</dbReference>
<sequence length="116" mass="11627">MLKKFFAFGLLAAGLMVAPGAALADVQSSQQSTTQNGAAVGTANTIVNDATQTAVQGITKIKNGISCQTTFNGQISNQNLSQNGAAVGVVNTVANVGGQLAQQTATEIANGITNCN</sequence>
<dbReference type="AlphaFoldDB" id="A0A2N6LBH9"/>
<feature type="signal peptide" evidence="1">
    <location>
        <begin position="1"/>
        <end position="24"/>
    </location>
</feature>
<evidence type="ECO:0000256" key="1">
    <source>
        <dbReference type="SAM" id="SignalP"/>
    </source>
</evidence>
<evidence type="ECO:0000313" key="3">
    <source>
        <dbReference type="Proteomes" id="UP000235081"/>
    </source>
</evidence>
<reference evidence="2 3" key="1">
    <citation type="submission" date="2017-07" db="EMBL/GenBank/DDBJ databases">
        <title>Genomes of Fischerella (Mastigocladus) sp. strains.</title>
        <authorList>
            <person name="Miller S.R."/>
        </authorList>
    </citation>
    <scope>NUCLEOTIDE SEQUENCE [LARGE SCALE GENOMIC DNA]</scope>
    <source>
        <strain evidence="2 3">CCMEE 5318</strain>
    </source>
</reference>